<proteinExistence type="predicted"/>
<sequence length="272" mass="29600">MVSRWQCRHCSFTLWAANSDAAADPVATHLLQHAASNLTNDGVRTAWRCPYCDTQGQTYAGDGAVEAFKSHLFEHETLETGVHMADAIGRTGSALLIVPTDGAAAANARTHFLSRGDDVLIVTASPAARLRLLDETLDSWPTSTRILTTAADPLASTGIDPAAVPLEIVTIDRRPDLSGLGETLASTLSSRRADGTLVVEFDILSELLATFELQTVFRFLHLLLSRLDQEDALSQFYLDPRRHQRASINVLEKAFDLSIRSKGTVFTAEPND</sequence>
<evidence type="ECO:0000313" key="3">
    <source>
        <dbReference type="Proteomes" id="UP000277326"/>
    </source>
</evidence>
<evidence type="ECO:0000313" key="2">
    <source>
        <dbReference type="EMBL" id="RMB25012.1"/>
    </source>
</evidence>
<dbReference type="Proteomes" id="UP000282007">
    <property type="component" value="Chromosome"/>
</dbReference>
<reference evidence="2 3" key="1">
    <citation type="journal article" date="2015" name="Stand. Genomic Sci.">
        <title>Genomic Encyclopedia of Bacterial and Archaeal Type Strains, Phase III: the genomes of soil and plant-associated and newly described type strains.</title>
        <authorList>
            <person name="Whitman W.B."/>
            <person name="Woyke T."/>
            <person name="Klenk H.P."/>
            <person name="Zhou Y."/>
            <person name="Lilburn T.G."/>
            <person name="Beck B.J."/>
            <person name="De Vos P."/>
            <person name="Vandamme P."/>
            <person name="Eisen J.A."/>
            <person name="Garrity G."/>
            <person name="Hugenholtz P."/>
            <person name="Kyrpides N.C."/>
        </authorList>
    </citation>
    <scope>NUCLEOTIDE SEQUENCE [LARGE SCALE GENOMIC DNA]</scope>
    <source>
        <strain evidence="2 3">CGMCC 1.10124</strain>
    </source>
</reference>
<dbReference type="EMBL" id="CP034145">
    <property type="protein sequence ID" value="AZH25316.1"/>
    <property type="molecule type" value="Genomic_DNA"/>
</dbReference>
<dbReference type="InterPro" id="IPR055927">
    <property type="entry name" value="DUF7504"/>
</dbReference>
<dbReference type="Pfam" id="PF24336">
    <property type="entry name" value="DUF7504"/>
    <property type="match status" value="1"/>
</dbReference>
<dbReference type="GeneID" id="38471211"/>
<protein>
    <submittedName>
        <fullName evidence="2">Uncharacterized protein</fullName>
    </submittedName>
</protein>
<evidence type="ECO:0000313" key="4">
    <source>
        <dbReference type="Proteomes" id="UP000282007"/>
    </source>
</evidence>
<dbReference type="EMBL" id="REFS01000001">
    <property type="protein sequence ID" value="RMB25012.1"/>
    <property type="molecule type" value="Genomic_DNA"/>
</dbReference>
<name>A0A3M0DSR1_9EURY</name>
<dbReference type="RefSeq" id="WP_121918856.1">
    <property type="nucleotide sequence ID" value="NZ_CP034145.1"/>
</dbReference>
<dbReference type="KEGG" id="haer:DU502_07955"/>
<organism evidence="2 3">
    <name type="scientific">Haloplanus aerogenes</name>
    <dbReference type="NCBI Taxonomy" id="660522"/>
    <lineage>
        <taxon>Archaea</taxon>
        <taxon>Methanobacteriati</taxon>
        <taxon>Methanobacteriota</taxon>
        <taxon>Stenosarchaea group</taxon>
        <taxon>Halobacteria</taxon>
        <taxon>Halobacteriales</taxon>
        <taxon>Haloferacaceae</taxon>
        <taxon>Haloplanus</taxon>
    </lineage>
</organism>
<dbReference type="OrthoDB" id="109251at2157"/>
<reference evidence="2" key="3">
    <citation type="submission" date="2018-10" db="EMBL/GenBank/DDBJ databases">
        <authorList>
            <person name="Whitman W."/>
            <person name="Huntemann M."/>
            <person name="Clum A."/>
            <person name="Pillay M."/>
            <person name="Palaniappan K."/>
            <person name="Varghese N."/>
            <person name="Mikhailova N."/>
            <person name="Stamatis D."/>
            <person name="Reddy T."/>
            <person name="Daum C."/>
            <person name="Shapiro N."/>
            <person name="Ivanova N."/>
            <person name="Kyrpides N."/>
            <person name="Woyke T."/>
        </authorList>
    </citation>
    <scope>NUCLEOTIDE SEQUENCE</scope>
    <source>
        <strain evidence="2">CGMCC 1.10124</strain>
    </source>
</reference>
<evidence type="ECO:0000313" key="1">
    <source>
        <dbReference type="EMBL" id="AZH25316.1"/>
    </source>
</evidence>
<dbReference type="Proteomes" id="UP000277326">
    <property type="component" value="Unassembled WGS sequence"/>
</dbReference>
<keyword evidence="4" id="KW-1185">Reference proteome</keyword>
<accession>A0A3M0DSR1</accession>
<reference evidence="1 4" key="2">
    <citation type="submission" date="2018-07" db="EMBL/GenBank/DDBJ databases">
        <title>Genome sequences of Haloplanus aerogenes JCM 16430T.</title>
        <authorList>
            <person name="Kim Y.B."/>
            <person name="Roh S.W."/>
        </authorList>
    </citation>
    <scope>NUCLEOTIDE SEQUENCE [LARGE SCALE GENOMIC DNA]</scope>
    <source>
        <strain evidence="1 4">JCM 16430</strain>
    </source>
</reference>
<gene>
    <name evidence="2" type="ORF">ATH50_0095</name>
    <name evidence="1" type="ORF">DU502_07955</name>
</gene>
<dbReference type="AlphaFoldDB" id="A0A3M0DSR1"/>